<dbReference type="HOGENOM" id="CLU_138836_0_0_1"/>
<protein>
    <submittedName>
        <fullName evidence="2">Uncharacterized protein</fullName>
    </submittedName>
</protein>
<evidence type="ECO:0000313" key="3">
    <source>
        <dbReference type="Proteomes" id="UP000008022"/>
    </source>
</evidence>
<evidence type="ECO:0000256" key="1">
    <source>
        <dbReference type="SAM" id="MobiDB-lite"/>
    </source>
</evidence>
<feature type="region of interest" description="Disordered" evidence="1">
    <location>
        <begin position="62"/>
        <end position="85"/>
    </location>
</feature>
<evidence type="ECO:0000313" key="2">
    <source>
        <dbReference type="EnsemblPlants" id="ORUFI01G30160.2"/>
    </source>
</evidence>
<feature type="region of interest" description="Disordered" evidence="1">
    <location>
        <begin position="1"/>
        <end position="49"/>
    </location>
</feature>
<feature type="compositionally biased region" description="Basic and acidic residues" evidence="1">
    <location>
        <begin position="37"/>
        <end position="49"/>
    </location>
</feature>
<name>A0A0E0N106_ORYRU</name>
<reference evidence="2" key="2">
    <citation type="submission" date="2015-06" db="UniProtKB">
        <authorList>
            <consortium name="EnsemblPlants"/>
        </authorList>
    </citation>
    <scope>IDENTIFICATION</scope>
</reference>
<dbReference type="PANTHER" id="PTHR14386">
    <property type="entry name" value="PROTEIN FAM204A"/>
    <property type="match status" value="1"/>
</dbReference>
<dbReference type="EnsemblPlants" id="ORUFI01G30160.2">
    <property type="protein sequence ID" value="ORUFI01G30160.2"/>
    <property type="gene ID" value="ORUFI01G30160"/>
</dbReference>
<dbReference type="Gramene" id="ORUFI01G30160.2">
    <property type="protein sequence ID" value="ORUFI01G30160.2"/>
    <property type="gene ID" value="ORUFI01G30160"/>
</dbReference>
<sequence length="162" mass="17341">MEAASKDQIGRGGGTGDADGGDGAKRKEDALASSRLLDPDFKPSKLSQDRLDKFKELHKKRLQIKEKPKCKGKSRGSTKKNTKVTSDCSIVDKDESIGNVAIDVQHTASAAGTQVKGGRGKQTCELLKIPCVLTAKSSLHANVLVMEQNSSAKIPRNVQQVV</sequence>
<dbReference type="Proteomes" id="UP000008022">
    <property type="component" value="Unassembled WGS sequence"/>
</dbReference>
<reference evidence="3" key="1">
    <citation type="submission" date="2013-06" db="EMBL/GenBank/DDBJ databases">
        <authorList>
            <person name="Zhao Q."/>
        </authorList>
    </citation>
    <scope>NUCLEOTIDE SEQUENCE</scope>
    <source>
        <strain evidence="3">cv. W1943</strain>
    </source>
</reference>
<dbReference type="eggNOG" id="ENOG502S7QI">
    <property type="taxonomic scope" value="Eukaryota"/>
</dbReference>
<organism evidence="2 3">
    <name type="scientific">Oryza rufipogon</name>
    <name type="common">Brownbeard rice</name>
    <name type="synonym">Asian wild rice</name>
    <dbReference type="NCBI Taxonomy" id="4529"/>
    <lineage>
        <taxon>Eukaryota</taxon>
        <taxon>Viridiplantae</taxon>
        <taxon>Streptophyta</taxon>
        <taxon>Embryophyta</taxon>
        <taxon>Tracheophyta</taxon>
        <taxon>Spermatophyta</taxon>
        <taxon>Magnoliopsida</taxon>
        <taxon>Liliopsida</taxon>
        <taxon>Poales</taxon>
        <taxon>Poaceae</taxon>
        <taxon>BOP clade</taxon>
        <taxon>Oryzoideae</taxon>
        <taxon>Oryzeae</taxon>
        <taxon>Oryzinae</taxon>
        <taxon>Oryza</taxon>
    </lineage>
</organism>
<proteinExistence type="predicted"/>
<feature type="compositionally biased region" description="Basic residues" evidence="1">
    <location>
        <begin position="70"/>
        <end position="82"/>
    </location>
</feature>
<dbReference type="AlphaFoldDB" id="A0A0E0N106"/>
<keyword evidence="3" id="KW-1185">Reference proteome</keyword>
<dbReference type="PANTHER" id="PTHR14386:SF2">
    <property type="entry name" value="PROTEIN FAM204A"/>
    <property type="match status" value="1"/>
</dbReference>
<accession>A0A0E0N106</accession>
<dbReference type="InterPro" id="IPR037690">
    <property type="entry name" value="FAM204A"/>
</dbReference>